<dbReference type="FunCoup" id="G7DZF0">
    <property type="interactions" value="314"/>
</dbReference>
<dbReference type="PROSITE" id="PS50011">
    <property type="entry name" value="PROTEIN_KINASE_DOM"/>
    <property type="match status" value="1"/>
</dbReference>
<reference evidence="11 12" key="1">
    <citation type="journal article" date="2011" name="J. Gen. Appl. Microbiol.">
        <title>Draft genome sequencing of the enigmatic basidiomycete Mixia osmundae.</title>
        <authorList>
            <person name="Nishida H."/>
            <person name="Nagatsuka Y."/>
            <person name="Sugiyama J."/>
        </authorList>
    </citation>
    <scope>NUCLEOTIDE SEQUENCE [LARGE SCALE GENOMIC DNA]</scope>
    <source>
        <strain evidence="12">CBS 9802 / IAM 14324 / JCM 22182 / KY 12970</strain>
    </source>
</reference>
<dbReference type="FunFam" id="3.30.200.20:FF:000040">
    <property type="entry name" value="Dual specificity mitogen-activated protein kinase kinase"/>
    <property type="match status" value="1"/>
</dbReference>
<dbReference type="Gene3D" id="3.30.200.20">
    <property type="entry name" value="Phosphorylase Kinase, domain 1"/>
    <property type="match status" value="1"/>
</dbReference>
<dbReference type="Proteomes" id="UP000009131">
    <property type="component" value="Unassembled WGS sequence"/>
</dbReference>
<dbReference type="SMART" id="SM00220">
    <property type="entry name" value="S_TKc"/>
    <property type="match status" value="1"/>
</dbReference>
<evidence type="ECO:0000256" key="2">
    <source>
        <dbReference type="ARBA" id="ARBA00022679"/>
    </source>
</evidence>
<evidence type="ECO:0000256" key="9">
    <source>
        <dbReference type="SAM" id="MobiDB-lite"/>
    </source>
</evidence>
<keyword evidence="2" id="KW-0808">Transferase</keyword>
<dbReference type="EMBL" id="BABT02000068">
    <property type="protein sequence ID" value="GAA95960.1"/>
    <property type="molecule type" value="Genomic_DNA"/>
</dbReference>
<evidence type="ECO:0000256" key="5">
    <source>
        <dbReference type="ARBA" id="ARBA00022840"/>
    </source>
</evidence>
<comment type="caution">
    <text evidence="11">The sequence shown here is derived from an EMBL/GenBank/DDBJ whole genome shotgun (WGS) entry which is preliminary data.</text>
</comment>
<protein>
    <recommendedName>
        <fullName evidence="10">Protein kinase domain-containing protein</fullName>
    </recommendedName>
</protein>
<evidence type="ECO:0000256" key="6">
    <source>
        <dbReference type="ARBA" id="ARBA00038035"/>
    </source>
</evidence>
<evidence type="ECO:0000256" key="1">
    <source>
        <dbReference type="ARBA" id="ARBA00022527"/>
    </source>
</evidence>
<reference evidence="11 12" key="2">
    <citation type="journal article" date="2012" name="Open Biol.">
        <title>Characteristics of nucleosomes and linker DNA regions on the genome of the basidiomycete Mixia osmundae revealed by mono- and dinucleosome mapping.</title>
        <authorList>
            <person name="Nishida H."/>
            <person name="Kondo S."/>
            <person name="Matsumoto T."/>
            <person name="Suzuki Y."/>
            <person name="Yoshikawa H."/>
            <person name="Taylor T.D."/>
            <person name="Sugiyama J."/>
        </authorList>
    </citation>
    <scope>NUCLEOTIDE SEQUENCE [LARGE SCALE GENOMIC DNA]</scope>
    <source>
        <strain evidence="12">CBS 9802 / IAM 14324 / JCM 22182 / KY 12970</strain>
    </source>
</reference>
<dbReference type="GO" id="GO:0004712">
    <property type="term" value="F:protein serine/threonine/tyrosine kinase activity"/>
    <property type="evidence" value="ECO:0007669"/>
    <property type="project" value="UniProtKB-ARBA"/>
</dbReference>
<dbReference type="STRING" id="764103.G7DZF0"/>
<dbReference type="Gene3D" id="1.10.510.10">
    <property type="entry name" value="Transferase(Phosphotransferase) domain 1"/>
    <property type="match status" value="1"/>
</dbReference>
<organism evidence="11 12">
    <name type="scientific">Mixia osmundae (strain CBS 9802 / IAM 14324 / JCM 22182 / KY 12970)</name>
    <dbReference type="NCBI Taxonomy" id="764103"/>
    <lineage>
        <taxon>Eukaryota</taxon>
        <taxon>Fungi</taxon>
        <taxon>Dikarya</taxon>
        <taxon>Basidiomycota</taxon>
        <taxon>Pucciniomycotina</taxon>
        <taxon>Mixiomycetes</taxon>
        <taxon>Mixiales</taxon>
        <taxon>Mixiaceae</taxon>
        <taxon>Mixia</taxon>
    </lineage>
</organism>
<dbReference type="GO" id="GO:0004674">
    <property type="term" value="F:protein serine/threonine kinase activity"/>
    <property type="evidence" value="ECO:0007669"/>
    <property type="project" value="UniProtKB-KW"/>
</dbReference>
<feature type="region of interest" description="Disordered" evidence="9">
    <location>
        <begin position="1"/>
        <end position="110"/>
    </location>
</feature>
<dbReference type="Pfam" id="PF00069">
    <property type="entry name" value="Pkinase"/>
    <property type="match status" value="1"/>
</dbReference>
<gene>
    <name evidence="11" type="primary">Mo02618</name>
    <name evidence="11" type="ORF">E5Q_02618</name>
</gene>
<dbReference type="PROSITE" id="PS00107">
    <property type="entry name" value="PROTEIN_KINASE_ATP"/>
    <property type="match status" value="1"/>
</dbReference>
<evidence type="ECO:0000256" key="4">
    <source>
        <dbReference type="ARBA" id="ARBA00022777"/>
    </source>
</evidence>
<dbReference type="PANTHER" id="PTHR47448">
    <property type="entry name" value="DUAL SPECIFICITY MITOGEN-ACTIVATED PROTEIN KINASE KINASE DSOR1-LIKE PROTEIN"/>
    <property type="match status" value="1"/>
</dbReference>
<dbReference type="PANTHER" id="PTHR47448:SF1">
    <property type="entry name" value="SERINE_THREONINE-PROTEIN KINASE STE7 HOMOLOG"/>
    <property type="match status" value="1"/>
</dbReference>
<keyword evidence="4" id="KW-0418">Kinase</keyword>
<feature type="compositionally biased region" description="Acidic residues" evidence="9">
    <location>
        <begin position="333"/>
        <end position="345"/>
    </location>
</feature>
<dbReference type="HOGENOM" id="CLU_000288_63_23_1"/>
<dbReference type="InterPro" id="IPR017441">
    <property type="entry name" value="Protein_kinase_ATP_BS"/>
</dbReference>
<dbReference type="OrthoDB" id="10252354at2759"/>
<feature type="compositionally biased region" description="Low complexity" evidence="9">
    <location>
        <begin position="45"/>
        <end position="59"/>
    </location>
</feature>
<dbReference type="AlphaFoldDB" id="G7DZF0"/>
<dbReference type="SUPFAM" id="SSF56112">
    <property type="entry name" value="Protein kinase-like (PK-like)"/>
    <property type="match status" value="1"/>
</dbReference>
<comment type="similarity">
    <text evidence="6">Belongs to the protein kinase superfamily. STE Ser/Thr protein kinase family. MAP kinase kinase subfamily.</text>
</comment>
<feature type="binding site" evidence="7">
    <location>
        <position position="164"/>
    </location>
    <ligand>
        <name>ATP</name>
        <dbReference type="ChEBI" id="CHEBI:30616"/>
    </ligand>
</feature>
<keyword evidence="3 7" id="KW-0547">Nucleotide-binding</keyword>
<evidence type="ECO:0000313" key="12">
    <source>
        <dbReference type="Proteomes" id="UP000009131"/>
    </source>
</evidence>
<sequence length="464" mass="49847">MLGMKERKNRNIKGLQISQDAAKPGTIIGPATGRLRADSSAANGSPRASTSSGSYASVSDCDCRSSGPSTSDNQSLASRSSAADSFASSSTSLSRLPGSSSSNESKGTYTDQLSEQLATLEIGLEVKLDMKPEDIVIISELGAGNGGTVSKARHLPTGLQMARKVVHIDAKPSVRKQILRELQILHDCNSPYIVSFYGAYLAEPTICLCMEFMDKGSLDSIYKKIGPISPDVLGKIAFAVVTGLFYLYDAHRIIHRDVKPSNVLVNSAGQVKICDFGVSGELINSIADTFVGTSTYMSPERIQGAPYSVRSDTWSLGITLIELALGRFPFAPDADDSDGENDDDQTLSPVHPSGKDSFIAEEAERRKQSRPPRRSADAGTQRPGGMAGPRGHGMSILELLQHVVNEPAPTLPAGKFPREIESFIGACLEKVVEKRPTPKQLLKHRWLVKASTAEVDLRGWAETI</sequence>
<evidence type="ECO:0000256" key="8">
    <source>
        <dbReference type="RuleBase" id="RU000304"/>
    </source>
</evidence>
<accession>G7DZF0</accession>
<keyword evidence="5 7" id="KW-0067">ATP-binding</keyword>
<dbReference type="GO" id="GO:0005524">
    <property type="term" value="F:ATP binding"/>
    <property type="evidence" value="ECO:0007669"/>
    <property type="project" value="UniProtKB-UniRule"/>
</dbReference>
<feature type="compositionally biased region" description="Low complexity" evidence="9">
    <location>
        <begin position="75"/>
        <end position="105"/>
    </location>
</feature>
<keyword evidence="12" id="KW-1185">Reference proteome</keyword>
<dbReference type="eggNOG" id="KOG0581">
    <property type="taxonomic scope" value="Eukaryota"/>
</dbReference>
<dbReference type="InterPro" id="IPR011009">
    <property type="entry name" value="Kinase-like_dom_sf"/>
</dbReference>
<dbReference type="GO" id="GO:0000165">
    <property type="term" value="P:MAPK cascade"/>
    <property type="evidence" value="ECO:0007669"/>
    <property type="project" value="UniProtKB-ARBA"/>
</dbReference>
<feature type="domain" description="Protein kinase" evidence="10">
    <location>
        <begin position="135"/>
        <end position="447"/>
    </location>
</feature>
<evidence type="ECO:0000259" key="10">
    <source>
        <dbReference type="PROSITE" id="PS50011"/>
    </source>
</evidence>
<evidence type="ECO:0000313" key="11">
    <source>
        <dbReference type="EMBL" id="GAA95960.1"/>
    </source>
</evidence>
<dbReference type="InterPro" id="IPR050915">
    <property type="entry name" value="MAP_kinase_kinase"/>
</dbReference>
<name>G7DZF0_MIXOS</name>
<dbReference type="InterPro" id="IPR008271">
    <property type="entry name" value="Ser/Thr_kinase_AS"/>
</dbReference>
<feature type="region of interest" description="Disordered" evidence="9">
    <location>
        <begin position="332"/>
        <end position="392"/>
    </location>
</feature>
<dbReference type="InParanoid" id="G7DZF0"/>
<keyword evidence="1 8" id="KW-0723">Serine/threonine-protein kinase</keyword>
<dbReference type="PROSITE" id="PS00108">
    <property type="entry name" value="PROTEIN_KINASE_ST"/>
    <property type="match status" value="1"/>
</dbReference>
<evidence type="ECO:0000256" key="3">
    <source>
        <dbReference type="ARBA" id="ARBA00022741"/>
    </source>
</evidence>
<proteinExistence type="inferred from homology"/>
<dbReference type="InterPro" id="IPR000719">
    <property type="entry name" value="Prot_kinase_dom"/>
</dbReference>
<evidence type="ECO:0000256" key="7">
    <source>
        <dbReference type="PROSITE-ProRule" id="PRU10141"/>
    </source>
</evidence>